<accession>A0ACB8XFP5</accession>
<keyword evidence="2" id="KW-1185">Reference proteome</keyword>
<organism evidence="1 2">
    <name type="scientific">Arctium lappa</name>
    <name type="common">Greater burdock</name>
    <name type="synonym">Lappa major</name>
    <dbReference type="NCBI Taxonomy" id="4217"/>
    <lineage>
        <taxon>Eukaryota</taxon>
        <taxon>Viridiplantae</taxon>
        <taxon>Streptophyta</taxon>
        <taxon>Embryophyta</taxon>
        <taxon>Tracheophyta</taxon>
        <taxon>Spermatophyta</taxon>
        <taxon>Magnoliopsida</taxon>
        <taxon>eudicotyledons</taxon>
        <taxon>Gunneridae</taxon>
        <taxon>Pentapetalae</taxon>
        <taxon>asterids</taxon>
        <taxon>campanulids</taxon>
        <taxon>Asterales</taxon>
        <taxon>Asteraceae</taxon>
        <taxon>Carduoideae</taxon>
        <taxon>Cardueae</taxon>
        <taxon>Arctiinae</taxon>
        <taxon>Arctium</taxon>
    </lineage>
</organism>
<protein>
    <submittedName>
        <fullName evidence="1">Uncharacterized protein</fullName>
    </submittedName>
</protein>
<proteinExistence type="predicted"/>
<name>A0ACB8XFP5_ARCLA</name>
<reference evidence="2" key="1">
    <citation type="journal article" date="2022" name="Mol. Ecol. Resour.">
        <title>The genomes of chicory, endive, great burdock and yacon provide insights into Asteraceae palaeo-polyploidization history and plant inulin production.</title>
        <authorList>
            <person name="Fan W."/>
            <person name="Wang S."/>
            <person name="Wang H."/>
            <person name="Wang A."/>
            <person name="Jiang F."/>
            <person name="Liu H."/>
            <person name="Zhao H."/>
            <person name="Xu D."/>
            <person name="Zhang Y."/>
        </authorList>
    </citation>
    <scope>NUCLEOTIDE SEQUENCE [LARGE SCALE GENOMIC DNA]</scope>
    <source>
        <strain evidence="2">cv. Niubang</strain>
    </source>
</reference>
<dbReference type="EMBL" id="CM042064">
    <property type="protein sequence ID" value="KAI3665370.1"/>
    <property type="molecule type" value="Genomic_DNA"/>
</dbReference>
<evidence type="ECO:0000313" key="2">
    <source>
        <dbReference type="Proteomes" id="UP001055879"/>
    </source>
</evidence>
<reference evidence="1 2" key="2">
    <citation type="journal article" date="2022" name="Mol. Ecol. Resour.">
        <title>The genomes of chicory, endive, great burdock and yacon provide insights into Asteraceae paleo-polyploidization history and plant inulin production.</title>
        <authorList>
            <person name="Fan W."/>
            <person name="Wang S."/>
            <person name="Wang H."/>
            <person name="Wang A."/>
            <person name="Jiang F."/>
            <person name="Liu H."/>
            <person name="Zhao H."/>
            <person name="Xu D."/>
            <person name="Zhang Y."/>
        </authorList>
    </citation>
    <scope>NUCLEOTIDE SEQUENCE [LARGE SCALE GENOMIC DNA]</scope>
    <source>
        <strain evidence="2">cv. Niubang</strain>
    </source>
</reference>
<gene>
    <name evidence="1" type="ORF">L6452_43994</name>
</gene>
<evidence type="ECO:0000313" key="1">
    <source>
        <dbReference type="EMBL" id="KAI3665370.1"/>
    </source>
</evidence>
<dbReference type="Proteomes" id="UP001055879">
    <property type="component" value="Linkage Group LG18"/>
</dbReference>
<comment type="caution">
    <text evidence="1">The sequence shown here is derived from an EMBL/GenBank/DDBJ whole genome shotgun (WGS) entry which is preliminary data.</text>
</comment>
<sequence>MCFTQFTCCGIRIFDSIYVSEVILYIILKKKLTGLRHLFHISVFGLESIRAFYAICIHLYSFWQLR</sequence>